<evidence type="ECO:0000256" key="4">
    <source>
        <dbReference type="ARBA" id="ARBA00023136"/>
    </source>
</evidence>
<proteinExistence type="predicted"/>
<dbReference type="PANTHER" id="PTHR23507:SF1">
    <property type="entry name" value="FI18259P1-RELATED"/>
    <property type="match status" value="1"/>
</dbReference>
<dbReference type="GO" id="GO:0022857">
    <property type="term" value="F:transmembrane transporter activity"/>
    <property type="evidence" value="ECO:0007669"/>
    <property type="project" value="InterPro"/>
</dbReference>
<evidence type="ECO:0000256" key="3">
    <source>
        <dbReference type="ARBA" id="ARBA00022989"/>
    </source>
</evidence>
<evidence type="ECO:0000256" key="2">
    <source>
        <dbReference type="ARBA" id="ARBA00022692"/>
    </source>
</evidence>
<feature type="transmembrane region" description="Helical" evidence="6">
    <location>
        <begin position="164"/>
        <end position="183"/>
    </location>
</feature>
<protein>
    <recommendedName>
        <fullName evidence="9">Major facilitator superfamily (MFS) profile domain-containing protein</fullName>
    </recommendedName>
</protein>
<dbReference type="OrthoDB" id="3026777at2759"/>
<dbReference type="InterPro" id="IPR036259">
    <property type="entry name" value="MFS_trans_sf"/>
</dbReference>
<feature type="transmembrane region" description="Helical" evidence="6">
    <location>
        <begin position="503"/>
        <end position="522"/>
    </location>
</feature>
<comment type="subcellular location">
    <subcellularLocation>
        <location evidence="1">Membrane</location>
        <topology evidence="1">Multi-pass membrane protein</topology>
    </subcellularLocation>
</comment>
<dbReference type="AlphaFoldDB" id="A0A5E8BRU8"/>
<name>A0A5E8BRU8_9ASCO</name>
<feature type="transmembrane region" description="Helical" evidence="6">
    <location>
        <begin position="189"/>
        <end position="217"/>
    </location>
</feature>
<dbReference type="EMBL" id="CABVLU010000003">
    <property type="protein sequence ID" value="VVT53219.1"/>
    <property type="molecule type" value="Genomic_DNA"/>
</dbReference>
<feature type="transmembrane region" description="Helical" evidence="6">
    <location>
        <begin position="435"/>
        <end position="455"/>
    </location>
</feature>
<feature type="compositionally biased region" description="Acidic residues" evidence="5">
    <location>
        <begin position="46"/>
        <end position="59"/>
    </location>
</feature>
<dbReference type="RefSeq" id="XP_031854072.1">
    <property type="nucleotide sequence ID" value="XM_031998181.1"/>
</dbReference>
<feature type="transmembrane region" description="Helical" evidence="6">
    <location>
        <begin position="528"/>
        <end position="545"/>
    </location>
</feature>
<dbReference type="InterPro" id="IPR011701">
    <property type="entry name" value="MFS"/>
</dbReference>
<feature type="transmembrane region" description="Helical" evidence="6">
    <location>
        <begin position="350"/>
        <end position="376"/>
    </location>
</feature>
<reference evidence="7 8" key="1">
    <citation type="submission" date="2019-09" db="EMBL/GenBank/DDBJ databases">
        <authorList>
            <person name="Brejova B."/>
        </authorList>
    </citation>
    <scope>NUCLEOTIDE SEQUENCE [LARGE SCALE GENOMIC DNA]</scope>
</reference>
<evidence type="ECO:0000256" key="6">
    <source>
        <dbReference type="SAM" id="Phobius"/>
    </source>
</evidence>
<keyword evidence="4 6" id="KW-0472">Membrane</keyword>
<organism evidence="7 8">
    <name type="scientific">Magnusiomyces paraingens</name>
    <dbReference type="NCBI Taxonomy" id="2606893"/>
    <lineage>
        <taxon>Eukaryota</taxon>
        <taxon>Fungi</taxon>
        <taxon>Dikarya</taxon>
        <taxon>Ascomycota</taxon>
        <taxon>Saccharomycotina</taxon>
        <taxon>Dipodascomycetes</taxon>
        <taxon>Dipodascales</taxon>
        <taxon>Dipodascaceae</taxon>
        <taxon>Magnusiomyces</taxon>
    </lineage>
</organism>
<accession>A0A5E8BRU8</accession>
<feature type="transmembrane region" description="Helical" evidence="6">
    <location>
        <begin position="133"/>
        <end position="152"/>
    </location>
</feature>
<dbReference type="Proteomes" id="UP000398389">
    <property type="component" value="Unassembled WGS sequence"/>
</dbReference>
<sequence length="549" mass="60816">MQSTFEEEESLLFLGTEVSGAGHQSILQSGSSVKSYNSCSDNKSTEEEEEEEDSDDDDEYVKEYIPSIPWYRRPSILFILPVYLVAAIESSMLSPVEMKLRAQLICMQNPKHPITDPELCSSSTIAQTSLSLLLTYCKFATGLTSLFFIPYLCNLSDRIGRKKVLVIIHISLFVSVFIVYTNWKLQKTLNYHFLIIGAVFEGVANPIVVMNLLSAYVSDCIMHNHRTKALAQIFCGTTLGYILGPILGSQVYERTGHNIIAPYTVCLTLIGISTISVLWVFPESINPKVQELAIYRYKWEEDAYSRQTTTGVKNFAKKIARTIKSAIVKPYQDIFDILKRCKSNTDRTNLTNVVIIDVLFAILSYGIDAITINYLMYKLKVTVSQLGIVIAVSAILRVVSLGLSPHVGDFLGWVSGATKNQKDGSNNKMRVQDVYVMRLANIIETFGLICLGISGDSTRCAFLGICLIGLGVMSRPNVLAAMINVCPHGDIGRFMGAKGPLEILVAVFGASFLLWVYGQLVACGGESSVFFLAAAMYSVTIWISFRIEP</sequence>
<dbReference type="GO" id="GO:0016020">
    <property type="term" value="C:membrane"/>
    <property type="evidence" value="ECO:0007669"/>
    <property type="project" value="UniProtKB-SubCell"/>
</dbReference>
<feature type="region of interest" description="Disordered" evidence="5">
    <location>
        <begin position="28"/>
        <end position="59"/>
    </location>
</feature>
<evidence type="ECO:0000313" key="7">
    <source>
        <dbReference type="EMBL" id="VVT53219.1"/>
    </source>
</evidence>
<feature type="transmembrane region" description="Helical" evidence="6">
    <location>
        <begin position="260"/>
        <end position="281"/>
    </location>
</feature>
<feature type="compositionally biased region" description="Polar residues" evidence="5">
    <location>
        <begin position="28"/>
        <end position="42"/>
    </location>
</feature>
<keyword evidence="8" id="KW-1185">Reference proteome</keyword>
<keyword evidence="2 6" id="KW-0812">Transmembrane</keyword>
<keyword evidence="3 6" id="KW-1133">Transmembrane helix</keyword>
<evidence type="ECO:0000256" key="1">
    <source>
        <dbReference type="ARBA" id="ARBA00004141"/>
    </source>
</evidence>
<dbReference type="SUPFAM" id="SSF103473">
    <property type="entry name" value="MFS general substrate transporter"/>
    <property type="match status" value="1"/>
</dbReference>
<dbReference type="GeneID" id="43582281"/>
<dbReference type="PANTHER" id="PTHR23507">
    <property type="entry name" value="ZGC:174356"/>
    <property type="match status" value="1"/>
</dbReference>
<evidence type="ECO:0000313" key="8">
    <source>
        <dbReference type="Proteomes" id="UP000398389"/>
    </source>
</evidence>
<dbReference type="Gene3D" id="1.20.1250.20">
    <property type="entry name" value="MFS general substrate transporter like domains"/>
    <property type="match status" value="1"/>
</dbReference>
<dbReference type="Pfam" id="PF07690">
    <property type="entry name" value="MFS_1"/>
    <property type="match status" value="1"/>
</dbReference>
<gene>
    <name evidence="7" type="ORF">SAPINGB_P003463</name>
</gene>
<feature type="transmembrane region" description="Helical" evidence="6">
    <location>
        <begin position="229"/>
        <end position="248"/>
    </location>
</feature>
<feature type="transmembrane region" description="Helical" evidence="6">
    <location>
        <begin position="388"/>
        <end position="414"/>
    </location>
</feature>
<feature type="transmembrane region" description="Helical" evidence="6">
    <location>
        <begin position="461"/>
        <end position="483"/>
    </location>
</feature>
<evidence type="ECO:0008006" key="9">
    <source>
        <dbReference type="Google" id="ProtNLM"/>
    </source>
</evidence>
<evidence type="ECO:0000256" key="5">
    <source>
        <dbReference type="SAM" id="MobiDB-lite"/>
    </source>
</evidence>